<evidence type="ECO:0000256" key="2">
    <source>
        <dbReference type="ARBA" id="ARBA00022679"/>
    </source>
</evidence>
<dbReference type="InterPro" id="IPR011004">
    <property type="entry name" value="Trimer_LpxA-like_sf"/>
</dbReference>
<dbReference type="SUPFAM" id="SSF51161">
    <property type="entry name" value="Trimeric LpxA-like enzymes"/>
    <property type="match status" value="1"/>
</dbReference>
<feature type="domain" description="Maltose/galactoside acetyltransferase" evidence="4">
    <location>
        <begin position="15"/>
        <end position="69"/>
    </location>
</feature>
<keyword evidence="3 5" id="KW-0012">Acyltransferase</keyword>
<gene>
    <name evidence="5" type="ORF">FM110_02100</name>
</gene>
<dbReference type="GO" id="GO:0005829">
    <property type="term" value="C:cytosol"/>
    <property type="evidence" value="ECO:0007669"/>
    <property type="project" value="TreeGrafter"/>
</dbReference>
<proteinExistence type="inferred from homology"/>
<name>A0A1X6WU11_9MICO</name>
<dbReference type="CDD" id="cd03357">
    <property type="entry name" value="LbH_MAT_GAT"/>
    <property type="match status" value="1"/>
</dbReference>
<dbReference type="EC" id="2.3.1.18" evidence="5"/>
<dbReference type="EMBL" id="FWFG01000019">
    <property type="protein sequence ID" value="SLM88629.1"/>
    <property type="molecule type" value="Genomic_DNA"/>
</dbReference>
<keyword evidence="6" id="KW-1185">Reference proteome</keyword>
<evidence type="ECO:0000313" key="6">
    <source>
        <dbReference type="Proteomes" id="UP000195981"/>
    </source>
</evidence>
<dbReference type="RefSeq" id="WP_087102219.1">
    <property type="nucleotide sequence ID" value="NZ_FWFG01000019.1"/>
</dbReference>
<dbReference type="SMART" id="SM01266">
    <property type="entry name" value="Mac"/>
    <property type="match status" value="1"/>
</dbReference>
<dbReference type="Proteomes" id="UP000195981">
    <property type="component" value="Unassembled WGS sequence"/>
</dbReference>
<dbReference type="GO" id="GO:0008870">
    <property type="term" value="F:galactoside O-acetyltransferase activity"/>
    <property type="evidence" value="ECO:0007669"/>
    <property type="project" value="UniProtKB-EC"/>
</dbReference>
<dbReference type="OrthoDB" id="2643438at2"/>
<dbReference type="FunFam" id="2.160.10.10:FF:000025">
    <property type="entry name" value="Hexapeptide-repeat containing-acetyltransferase"/>
    <property type="match status" value="1"/>
</dbReference>
<evidence type="ECO:0000313" key="5">
    <source>
        <dbReference type="EMBL" id="SLM88629.1"/>
    </source>
</evidence>
<dbReference type="InterPro" id="IPR051159">
    <property type="entry name" value="Hexapeptide_acetyltransf"/>
</dbReference>
<dbReference type="InterPro" id="IPR024688">
    <property type="entry name" value="Mac_dom"/>
</dbReference>
<dbReference type="PANTHER" id="PTHR23416:SF23">
    <property type="entry name" value="ACETYLTRANSFERASE C18B11.09C-RELATED"/>
    <property type="match status" value="1"/>
</dbReference>
<dbReference type="Pfam" id="PF12464">
    <property type="entry name" value="Mac"/>
    <property type="match status" value="1"/>
</dbReference>
<evidence type="ECO:0000259" key="4">
    <source>
        <dbReference type="SMART" id="SM01266"/>
    </source>
</evidence>
<sequence length="194" mass="20932">MQSFHVDESDDRTPHERMVAGDWYIADDPQIQAESLHGLRETARFNEQYAHDPGGAQEILRGLLGKLGEGAHVRAPLRVDYGTRLHIGAGTFVNFGLVALDVVDIRIGRNCQIATNVQLLTPIHPLEPQPRRDGWEGGAPIIIEDNVWLGGGVIVCPGVTIGADCVIGAGSVVTRDVPPRSLAVGNPARVIRTL</sequence>
<accession>A0A1X6WU11</accession>
<dbReference type="AlphaFoldDB" id="A0A1X6WU11"/>
<protein>
    <submittedName>
        <fullName evidence="5">Galactoside O-acetyltransferase</fullName>
        <ecNumber evidence="5">2.3.1.18</ecNumber>
    </submittedName>
</protein>
<organism evidence="5 6">
    <name type="scientific">Brachybacterium nesterenkovii</name>
    <dbReference type="NCBI Taxonomy" id="47847"/>
    <lineage>
        <taxon>Bacteria</taxon>
        <taxon>Bacillati</taxon>
        <taxon>Actinomycetota</taxon>
        <taxon>Actinomycetes</taxon>
        <taxon>Micrococcales</taxon>
        <taxon>Dermabacteraceae</taxon>
        <taxon>Brachybacterium</taxon>
    </lineage>
</organism>
<dbReference type="Gene3D" id="2.160.10.10">
    <property type="entry name" value="Hexapeptide repeat proteins"/>
    <property type="match status" value="1"/>
</dbReference>
<reference evidence="5 6" key="1">
    <citation type="submission" date="2017-02" db="EMBL/GenBank/DDBJ databases">
        <authorList>
            <person name="Peterson S.W."/>
        </authorList>
    </citation>
    <scope>NUCLEOTIDE SEQUENCE [LARGE SCALE GENOMIC DNA]</scope>
    <source>
        <strain evidence="5 6">CIP104813</strain>
    </source>
</reference>
<dbReference type="InterPro" id="IPR001451">
    <property type="entry name" value="Hexapep"/>
</dbReference>
<evidence type="ECO:0000256" key="3">
    <source>
        <dbReference type="ARBA" id="ARBA00023315"/>
    </source>
</evidence>
<comment type="similarity">
    <text evidence="1">Belongs to the transferase hexapeptide repeat family.</text>
</comment>
<dbReference type="PANTHER" id="PTHR23416">
    <property type="entry name" value="SIALIC ACID SYNTHASE-RELATED"/>
    <property type="match status" value="1"/>
</dbReference>
<keyword evidence="2 5" id="KW-0808">Transferase</keyword>
<evidence type="ECO:0000256" key="1">
    <source>
        <dbReference type="ARBA" id="ARBA00007274"/>
    </source>
</evidence>
<dbReference type="Pfam" id="PF00132">
    <property type="entry name" value="Hexapep"/>
    <property type="match status" value="1"/>
</dbReference>